<dbReference type="RefSeq" id="WP_354642797.1">
    <property type="nucleotide sequence ID" value="NZ_CP159872.1"/>
</dbReference>
<feature type="transmembrane region" description="Helical" evidence="1">
    <location>
        <begin position="6"/>
        <end position="25"/>
    </location>
</feature>
<proteinExistence type="predicted"/>
<dbReference type="KEGG" id="kcm:ABWK59_24680"/>
<gene>
    <name evidence="2" type="ORF">ABWK59_24680</name>
</gene>
<dbReference type="EMBL" id="CP159872">
    <property type="protein sequence ID" value="XCM81869.1"/>
    <property type="molecule type" value="Genomic_DNA"/>
</dbReference>
<reference evidence="2" key="1">
    <citation type="submission" date="2024-06" db="EMBL/GenBank/DDBJ databases">
        <title>The genome sequences of Kitasatospora sp. strain HUAS MG31.</title>
        <authorList>
            <person name="Mo P."/>
        </authorList>
    </citation>
    <scope>NUCLEOTIDE SEQUENCE</scope>
    <source>
        <strain evidence="2">HUAS MG31</strain>
    </source>
</reference>
<dbReference type="AlphaFoldDB" id="A0AAU8JZP1"/>
<organism evidence="2">
    <name type="scientific">Kitasatospora camelliae</name>
    <dbReference type="NCBI Taxonomy" id="3156397"/>
    <lineage>
        <taxon>Bacteria</taxon>
        <taxon>Bacillati</taxon>
        <taxon>Actinomycetota</taxon>
        <taxon>Actinomycetes</taxon>
        <taxon>Kitasatosporales</taxon>
        <taxon>Streptomycetaceae</taxon>
        <taxon>Kitasatospora</taxon>
    </lineage>
</organism>
<name>A0AAU8JZP1_9ACTN</name>
<keyword evidence="1" id="KW-1133">Transmembrane helix</keyword>
<sequence>MDVIQAGIGIGIGAMVVGAGCLLWGMRFKDRGAYTPRPQPGQLYGAWDELAYWDPLPHARELCEENAIGGGRWEDRGRLNVPGPFYCGRTGGEGRGALFAPWHVLRDESGAEFVYRQPADPVELRAVVTAAWSDPAGGYAWDGDRRWTPESVRAWWAGRGGVRDWIGERLAEPEREAGERESLRDFAAYLDDGLEDDLRGYLFWLIEGREPGLYEELPKL</sequence>
<keyword evidence="1" id="KW-0472">Membrane</keyword>
<evidence type="ECO:0000256" key="1">
    <source>
        <dbReference type="SAM" id="Phobius"/>
    </source>
</evidence>
<protein>
    <submittedName>
        <fullName evidence="2">Ferredoxin</fullName>
    </submittedName>
</protein>
<keyword evidence="1" id="KW-0812">Transmembrane</keyword>
<evidence type="ECO:0000313" key="2">
    <source>
        <dbReference type="EMBL" id="XCM81869.1"/>
    </source>
</evidence>
<accession>A0AAU8JZP1</accession>